<reference evidence="1 3" key="1">
    <citation type="journal article" date="2019" name="Sci. Rep.">
        <title>Orb-weaving spider Araneus ventricosus genome elucidates the spidroin gene catalogue.</title>
        <authorList>
            <person name="Kono N."/>
            <person name="Nakamura H."/>
            <person name="Ohtoshi R."/>
            <person name="Moran D.A.P."/>
            <person name="Shinohara A."/>
            <person name="Yoshida Y."/>
            <person name="Fujiwara M."/>
            <person name="Mori M."/>
            <person name="Tomita M."/>
            <person name="Arakawa K."/>
        </authorList>
    </citation>
    <scope>NUCLEOTIDE SEQUENCE [LARGE SCALE GENOMIC DNA]</scope>
</reference>
<dbReference type="OrthoDB" id="9996331at2759"/>
<organism evidence="1 3">
    <name type="scientific">Araneus ventricosus</name>
    <name type="common">Orbweaver spider</name>
    <name type="synonym">Epeira ventricosa</name>
    <dbReference type="NCBI Taxonomy" id="182803"/>
    <lineage>
        <taxon>Eukaryota</taxon>
        <taxon>Metazoa</taxon>
        <taxon>Ecdysozoa</taxon>
        <taxon>Arthropoda</taxon>
        <taxon>Chelicerata</taxon>
        <taxon>Arachnida</taxon>
        <taxon>Araneae</taxon>
        <taxon>Araneomorphae</taxon>
        <taxon>Entelegynae</taxon>
        <taxon>Araneoidea</taxon>
        <taxon>Araneidae</taxon>
        <taxon>Araneus</taxon>
    </lineage>
</organism>
<keyword evidence="3" id="KW-1185">Reference proteome</keyword>
<evidence type="ECO:0000313" key="3">
    <source>
        <dbReference type="Proteomes" id="UP000499080"/>
    </source>
</evidence>
<dbReference type="Proteomes" id="UP000499080">
    <property type="component" value="Unassembled WGS sequence"/>
</dbReference>
<gene>
    <name evidence="1" type="ORF">AVEN_116656_1</name>
    <name evidence="2" type="ORF">AVEN_258182_1</name>
</gene>
<comment type="caution">
    <text evidence="1">The sequence shown here is derived from an EMBL/GenBank/DDBJ whole genome shotgun (WGS) entry which is preliminary data.</text>
</comment>
<protein>
    <submittedName>
        <fullName evidence="1">Uncharacterized protein</fullName>
    </submittedName>
</protein>
<accession>A0A4Y2I4P9</accession>
<dbReference type="GO" id="GO:0003676">
    <property type="term" value="F:nucleic acid binding"/>
    <property type="evidence" value="ECO:0007669"/>
    <property type="project" value="InterPro"/>
</dbReference>
<dbReference type="InterPro" id="IPR036397">
    <property type="entry name" value="RNaseH_sf"/>
</dbReference>
<name>A0A4Y2I4P9_ARAVE</name>
<proteinExistence type="predicted"/>
<dbReference type="EMBL" id="BGPR01105324">
    <property type="protein sequence ID" value="GBM72707.1"/>
    <property type="molecule type" value="Genomic_DNA"/>
</dbReference>
<dbReference type="EMBL" id="BGPR01074476">
    <property type="protein sequence ID" value="GBO46680.1"/>
    <property type="molecule type" value="Genomic_DNA"/>
</dbReference>
<evidence type="ECO:0000313" key="2">
    <source>
        <dbReference type="EMBL" id="GBO46680.1"/>
    </source>
</evidence>
<evidence type="ECO:0000313" key="1">
    <source>
        <dbReference type="EMBL" id="GBM72707.1"/>
    </source>
</evidence>
<sequence length="142" mass="15988">MVTYIEMTVLVQLFVCKVTQEDCVSDGNRGLPIIPVISIKDTGVVGDFFILQDDNANPHITLLVENCLCEKTIERMARSARSPDLDPIEYDWNSLGRRITVRYPPPAILQGLRIALTQEWAWLPNESINTIILGWHIAVLAV</sequence>
<dbReference type="AlphaFoldDB" id="A0A4Y2I4P9"/>
<dbReference type="Gene3D" id="3.30.420.10">
    <property type="entry name" value="Ribonuclease H-like superfamily/Ribonuclease H"/>
    <property type="match status" value="1"/>
</dbReference>